<dbReference type="AlphaFoldDB" id="A0A428MVQ6"/>
<dbReference type="PANTHER" id="PTHR36115:SF6">
    <property type="entry name" value="PROLINE-RICH ANTIGEN HOMOLOG"/>
    <property type="match status" value="1"/>
</dbReference>
<evidence type="ECO:0000256" key="1">
    <source>
        <dbReference type="ARBA" id="ARBA00004651"/>
    </source>
</evidence>
<name>A0A428MVQ6_9BACI</name>
<evidence type="ECO:0000256" key="5">
    <source>
        <dbReference type="ARBA" id="ARBA00023136"/>
    </source>
</evidence>
<comment type="subcellular location">
    <subcellularLocation>
        <location evidence="1">Cell membrane</location>
        <topology evidence="1">Multi-pass membrane protein</topology>
    </subcellularLocation>
</comment>
<keyword evidence="5 6" id="KW-0472">Membrane</keyword>
<organism evidence="8 9">
    <name type="scientific">Salibacterium salarium</name>
    <dbReference type="NCBI Taxonomy" id="284579"/>
    <lineage>
        <taxon>Bacteria</taxon>
        <taxon>Bacillati</taxon>
        <taxon>Bacillota</taxon>
        <taxon>Bacilli</taxon>
        <taxon>Bacillales</taxon>
        <taxon>Bacillaceae</taxon>
    </lineage>
</organism>
<evidence type="ECO:0000256" key="3">
    <source>
        <dbReference type="ARBA" id="ARBA00022692"/>
    </source>
</evidence>
<dbReference type="OrthoDB" id="9793824at2"/>
<dbReference type="InterPro" id="IPR010432">
    <property type="entry name" value="RDD"/>
</dbReference>
<comment type="caution">
    <text evidence="8">The sequence shown here is derived from an EMBL/GenBank/DDBJ whole genome shotgun (WGS) entry which is preliminary data.</text>
</comment>
<protein>
    <submittedName>
        <fullName evidence="8">RDD family protein</fullName>
    </submittedName>
</protein>
<evidence type="ECO:0000259" key="7">
    <source>
        <dbReference type="Pfam" id="PF06271"/>
    </source>
</evidence>
<evidence type="ECO:0000256" key="2">
    <source>
        <dbReference type="ARBA" id="ARBA00022475"/>
    </source>
</evidence>
<feature type="transmembrane region" description="Helical" evidence="6">
    <location>
        <begin position="114"/>
        <end position="136"/>
    </location>
</feature>
<feature type="transmembrane region" description="Helical" evidence="6">
    <location>
        <begin position="69"/>
        <end position="102"/>
    </location>
</feature>
<keyword evidence="2" id="KW-1003">Cell membrane</keyword>
<feature type="transmembrane region" description="Helical" evidence="6">
    <location>
        <begin position="174"/>
        <end position="194"/>
    </location>
</feature>
<keyword evidence="9" id="KW-1185">Reference proteome</keyword>
<keyword evidence="3 6" id="KW-0812">Transmembrane</keyword>
<proteinExistence type="predicted"/>
<dbReference type="EMBL" id="RBVX01000040">
    <property type="protein sequence ID" value="RSL30230.1"/>
    <property type="molecule type" value="Genomic_DNA"/>
</dbReference>
<feature type="domain" description="RDD" evidence="7">
    <location>
        <begin position="67"/>
        <end position="205"/>
    </location>
</feature>
<evidence type="ECO:0000256" key="6">
    <source>
        <dbReference type="SAM" id="Phobius"/>
    </source>
</evidence>
<evidence type="ECO:0000256" key="4">
    <source>
        <dbReference type="ARBA" id="ARBA00022989"/>
    </source>
</evidence>
<reference evidence="8 9" key="1">
    <citation type="submission" date="2018-10" db="EMBL/GenBank/DDBJ databases">
        <title>Draft genome sequence of Bacillus salarius IM0101, isolated from a hypersaline soil in Inner Mongolia, China.</title>
        <authorList>
            <person name="Yamprayoonswat W."/>
            <person name="Boonvisut S."/>
            <person name="Jumpathong W."/>
            <person name="Sittihan S."/>
            <person name="Ruangsuj P."/>
            <person name="Wanthongcharoen S."/>
            <person name="Thongpramul N."/>
            <person name="Pimmason S."/>
            <person name="Yu B."/>
            <person name="Yasawong M."/>
        </authorList>
    </citation>
    <scope>NUCLEOTIDE SEQUENCE [LARGE SCALE GENOMIC DNA]</scope>
    <source>
        <strain evidence="8 9">IM0101</strain>
    </source>
</reference>
<dbReference type="Proteomes" id="UP000275076">
    <property type="component" value="Unassembled WGS sequence"/>
</dbReference>
<evidence type="ECO:0000313" key="9">
    <source>
        <dbReference type="Proteomes" id="UP000275076"/>
    </source>
</evidence>
<evidence type="ECO:0000313" key="8">
    <source>
        <dbReference type="EMBL" id="RSL30230.1"/>
    </source>
</evidence>
<dbReference type="GO" id="GO:0005886">
    <property type="term" value="C:plasma membrane"/>
    <property type="evidence" value="ECO:0007669"/>
    <property type="project" value="UniProtKB-SubCell"/>
</dbReference>
<dbReference type="PANTHER" id="PTHR36115">
    <property type="entry name" value="PROLINE-RICH ANTIGEN HOMOLOG-RELATED"/>
    <property type="match status" value="1"/>
</dbReference>
<dbReference type="Pfam" id="PF06271">
    <property type="entry name" value="RDD"/>
    <property type="match status" value="1"/>
</dbReference>
<keyword evidence="4 6" id="KW-1133">Transmembrane helix</keyword>
<gene>
    <name evidence="8" type="ORF">D7Z54_26840</name>
</gene>
<dbReference type="InterPro" id="IPR051791">
    <property type="entry name" value="Pra-immunoreactive"/>
</dbReference>
<accession>A0A428MVQ6</accession>
<sequence length="213" mass="23395">MEGVSAMYCRECGSTVNQHDDFCLSCGFRPNQSSNYCQSCGEKTKAHQEMCVNCGEMLKSSGGEEFAGFWLRVAAVLIDSIVVAVPLNILSFIAIIILVFSLSGGSPNVDNGTQAQIALMCFIVYLLCGLITPFYYTIFHCSKWQATIGKKAVGIKVIDYNGGKISFWKSFGRYFGYVLSGMILGIGYIMAGFTKNKEALHDMMSSTLVIKKR</sequence>